<protein>
    <recommendedName>
        <fullName evidence="5">E3 ubiquitin-protein ligase CCNB1IP1</fullName>
    </recommendedName>
</protein>
<feature type="region of interest" description="Disordered" evidence="2">
    <location>
        <begin position="171"/>
        <end position="265"/>
    </location>
</feature>
<reference evidence="3" key="1">
    <citation type="submission" date="2023-06" db="EMBL/GenBank/DDBJ databases">
        <title>Genome-scale phylogeny and comparative genomics of the fungal order Sordariales.</title>
        <authorList>
            <consortium name="Lawrence Berkeley National Laboratory"/>
            <person name="Hensen N."/>
            <person name="Bonometti L."/>
            <person name="Westerberg I."/>
            <person name="Brannstrom I.O."/>
            <person name="Guillou S."/>
            <person name="Cros-Aarteil S."/>
            <person name="Calhoun S."/>
            <person name="Haridas S."/>
            <person name="Kuo A."/>
            <person name="Mondo S."/>
            <person name="Pangilinan J."/>
            <person name="Riley R."/>
            <person name="Labutti K."/>
            <person name="Andreopoulos B."/>
            <person name="Lipzen A."/>
            <person name="Chen C."/>
            <person name="Yanf M."/>
            <person name="Daum C."/>
            <person name="Ng V."/>
            <person name="Clum A."/>
            <person name="Steindorff A."/>
            <person name="Ohm R."/>
            <person name="Martin F."/>
            <person name="Silar P."/>
            <person name="Natvig D."/>
            <person name="Lalanne C."/>
            <person name="Gautier V."/>
            <person name="Ament-Velasquez S.L."/>
            <person name="Kruys A."/>
            <person name="Hutchinson M.I."/>
            <person name="Powell A.J."/>
            <person name="Barry K."/>
            <person name="Miller A.N."/>
            <person name="Grigoriev I.V."/>
            <person name="Debuchy R."/>
            <person name="Gladieux P."/>
            <person name="Thoren M.H."/>
            <person name="Johannesson H."/>
        </authorList>
    </citation>
    <scope>NUCLEOTIDE SEQUENCE</scope>
    <source>
        <strain evidence="3">SMH2532-1</strain>
    </source>
</reference>
<proteinExistence type="predicted"/>
<dbReference type="EMBL" id="JAULSV010000004">
    <property type="protein sequence ID" value="KAK0645612.1"/>
    <property type="molecule type" value="Genomic_DNA"/>
</dbReference>
<dbReference type="PANTHER" id="PTHR14305">
    <property type="entry name" value="E3 UBIQUITIN-PROTEIN LIGASE CCNB1IP1"/>
    <property type="match status" value="1"/>
</dbReference>
<evidence type="ECO:0000256" key="1">
    <source>
        <dbReference type="SAM" id="Coils"/>
    </source>
</evidence>
<dbReference type="PANTHER" id="PTHR14305:SF0">
    <property type="entry name" value="E3 UBIQUITIN-PROTEIN LIGASE CCNB1IP1"/>
    <property type="match status" value="1"/>
</dbReference>
<evidence type="ECO:0000256" key="2">
    <source>
        <dbReference type="SAM" id="MobiDB-lite"/>
    </source>
</evidence>
<evidence type="ECO:0008006" key="5">
    <source>
        <dbReference type="Google" id="ProtNLM"/>
    </source>
</evidence>
<comment type="caution">
    <text evidence="3">The sequence shown here is derived from an EMBL/GenBank/DDBJ whole genome shotgun (WGS) entry which is preliminary data.</text>
</comment>
<gene>
    <name evidence="3" type="ORF">B0T16DRAFT_329143</name>
</gene>
<dbReference type="GO" id="GO:0000795">
    <property type="term" value="C:synaptonemal complex"/>
    <property type="evidence" value="ECO:0007669"/>
    <property type="project" value="InterPro"/>
</dbReference>
<organism evidence="3 4">
    <name type="scientific">Cercophora newfieldiana</name>
    <dbReference type="NCBI Taxonomy" id="92897"/>
    <lineage>
        <taxon>Eukaryota</taxon>
        <taxon>Fungi</taxon>
        <taxon>Dikarya</taxon>
        <taxon>Ascomycota</taxon>
        <taxon>Pezizomycotina</taxon>
        <taxon>Sordariomycetes</taxon>
        <taxon>Sordariomycetidae</taxon>
        <taxon>Sordariales</taxon>
        <taxon>Lasiosphaeriaceae</taxon>
        <taxon>Cercophora</taxon>
    </lineage>
</organism>
<sequence length="265" mass="29149">MEQNLNCNVKKCSTELAEQAVYGFAGPGPYTCPVCRQPLADTELLRQNLRPSEEWKSVALAGLSPTVVMECAGRALTFWSYQMTNQILFHLQRNQELEENCTSLEAAVNDVWNQGNARISTLGSKVKELEQREQALVRKCEDLRHSLSEKTKELSRSQELYSKLKQRVLLDRSPGSAAGQNHKPRPGPVQNILDSSLHTGAYGRQPQFSGPHAPLGGGNAVPDYFPTSPNYTKAQAGPSAHVGWARPVASQGNMSPSRGKFVPFS</sequence>
<dbReference type="GO" id="GO:0007131">
    <property type="term" value="P:reciprocal meiotic recombination"/>
    <property type="evidence" value="ECO:0007669"/>
    <property type="project" value="InterPro"/>
</dbReference>
<dbReference type="InterPro" id="IPR042448">
    <property type="entry name" value="CCNB1IP1"/>
</dbReference>
<name>A0AA39Y665_9PEZI</name>
<keyword evidence="4" id="KW-1185">Reference proteome</keyword>
<dbReference type="GO" id="GO:0061630">
    <property type="term" value="F:ubiquitin protein ligase activity"/>
    <property type="evidence" value="ECO:0007669"/>
    <property type="project" value="InterPro"/>
</dbReference>
<accession>A0AA39Y665</accession>
<dbReference type="AlphaFoldDB" id="A0AA39Y665"/>
<dbReference type="Proteomes" id="UP001174936">
    <property type="component" value="Unassembled WGS sequence"/>
</dbReference>
<evidence type="ECO:0000313" key="4">
    <source>
        <dbReference type="Proteomes" id="UP001174936"/>
    </source>
</evidence>
<keyword evidence="1" id="KW-0175">Coiled coil</keyword>
<feature type="coiled-coil region" evidence="1">
    <location>
        <begin position="87"/>
        <end position="167"/>
    </location>
</feature>
<evidence type="ECO:0000313" key="3">
    <source>
        <dbReference type="EMBL" id="KAK0645612.1"/>
    </source>
</evidence>